<dbReference type="PANTHER" id="PTHR30160:SF1">
    <property type="entry name" value="LIPOPOLYSACCHARIDE 1,2-N-ACETYLGLUCOSAMINETRANSFERASE-RELATED"/>
    <property type="match status" value="1"/>
</dbReference>
<dbReference type="Pfam" id="PF01075">
    <property type="entry name" value="Glyco_transf_9"/>
    <property type="match status" value="1"/>
</dbReference>
<dbReference type="GO" id="GO:0005829">
    <property type="term" value="C:cytosol"/>
    <property type="evidence" value="ECO:0007669"/>
    <property type="project" value="TreeGrafter"/>
</dbReference>
<keyword evidence="2 3" id="KW-0808">Transferase</keyword>
<protein>
    <submittedName>
        <fullName evidence="3">Lipopolysaccharide heptosyltransferase II</fullName>
    </submittedName>
</protein>
<reference evidence="4" key="1">
    <citation type="submission" date="2020-01" db="EMBL/GenBank/DDBJ databases">
        <title>Phosphoaccumulans saitamaens gen. nov., sp. nov., a polyphosphate accumulating bacterium isolated from surface river water.</title>
        <authorList>
            <person name="Watanabe K."/>
            <person name="Suda W."/>
        </authorList>
    </citation>
    <scope>NUCLEOTIDE SEQUENCE [LARGE SCALE GENOMIC DNA]</scope>
    <source>
        <strain evidence="4">ICHIAU1</strain>
    </source>
</reference>
<evidence type="ECO:0000313" key="4">
    <source>
        <dbReference type="Proteomes" id="UP000463961"/>
    </source>
</evidence>
<evidence type="ECO:0000256" key="1">
    <source>
        <dbReference type="ARBA" id="ARBA00022676"/>
    </source>
</evidence>
<dbReference type="AlphaFoldDB" id="A0A7R6R2V4"/>
<dbReference type="InterPro" id="IPR051199">
    <property type="entry name" value="LPS_LOS_Heptosyltrfase"/>
</dbReference>
<dbReference type="Proteomes" id="UP000463961">
    <property type="component" value="Chromosome"/>
</dbReference>
<organism evidence="3 4">
    <name type="scientific">Fluviibacter phosphoraccumulans</name>
    <dbReference type="NCBI Taxonomy" id="1751046"/>
    <lineage>
        <taxon>Bacteria</taxon>
        <taxon>Pseudomonadati</taxon>
        <taxon>Pseudomonadota</taxon>
        <taxon>Betaproteobacteria</taxon>
        <taxon>Rhodocyclales</taxon>
        <taxon>Fluviibacteraceae</taxon>
        <taxon>Fluviibacter</taxon>
    </lineage>
</organism>
<gene>
    <name evidence="3" type="ORF">ICHIAU1_02770</name>
</gene>
<dbReference type="EMBL" id="AP022345">
    <property type="protein sequence ID" value="BBU67994.1"/>
    <property type="molecule type" value="Genomic_DNA"/>
</dbReference>
<sequence>MTWRQSRAAIKRDGYDLGILLNSFSPNLASLLWSANVPMRVGYVSVGEAPLLNIVLPKPASTQSEQSIQLNLLEACGFYGRSECWLKVPDEKIDVLAGLRVNTPFVVLHPGTGNPAKTWLPESWIVLARHFRGQGLHVVLTGQGAAEEQLASRIANNSGAQNLADKLTWQEWLALLAKADLVVGVDSVVGHVCAAIGRPFVGVYSGIGSIARWAPTGARTIALTKPMPCSPCHTRPCRERTCITAVGVEDVQKAANQLLRTSDAHII</sequence>
<accession>A0A7R6R2V4</accession>
<dbReference type="GO" id="GO:0009244">
    <property type="term" value="P:lipopolysaccharide core region biosynthetic process"/>
    <property type="evidence" value="ECO:0007669"/>
    <property type="project" value="TreeGrafter"/>
</dbReference>
<name>A0A7R6R2V4_9RHOO</name>
<dbReference type="InterPro" id="IPR002201">
    <property type="entry name" value="Glyco_trans_9"/>
</dbReference>
<dbReference type="PANTHER" id="PTHR30160">
    <property type="entry name" value="TETRAACYLDISACCHARIDE 4'-KINASE-RELATED"/>
    <property type="match status" value="1"/>
</dbReference>
<keyword evidence="1" id="KW-0328">Glycosyltransferase</keyword>
<dbReference type="SUPFAM" id="SSF53756">
    <property type="entry name" value="UDP-Glycosyltransferase/glycogen phosphorylase"/>
    <property type="match status" value="1"/>
</dbReference>
<dbReference type="CDD" id="cd03789">
    <property type="entry name" value="GT9_LPS_heptosyltransferase"/>
    <property type="match status" value="1"/>
</dbReference>
<keyword evidence="4" id="KW-1185">Reference proteome</keyword>
<dbReference type="Gene3D" id="3.40.50.2000">
    <property type="entry name" value="Glycogen Phosphorylase B"/>
    <property type="match status" value="2"/>
</dbReference>
<evidence type="ECO:0000256" key="2">
    <source>
        <dbReference type="ARBA" id="ARBA00022679"/>
    </source>
</evidence>
<dbReference type="GO" id="GO:0008713">
    <property type="term" value="F:ADP-heptose-lipopolysaccharide heptosyltransferase activity"/>
    <property type="evidence" value="ECO:0007669"/>
    <property type="project" value="TreeGrafter"/>
</dbReference>
<evidence type="ECO:0000313" key="3">
    <source>
        <dbReference type="EMBL" id="BBU67994.1"/>
    </source>
</evidence>
<proteinExistence type="predicted"/>